<evidence type="ECO:0000256" key="2">
    <source>
        <dbReference type="SAM" id="Phobius"/>
    </source>
</evidence>
<keyword evidence="2" id="KW-0812">Transmembrane</keyword>
<feature type="compositionally biased region" description="Polar residues" evidence="1">
    <location>
        <begin position="41"/>
        <end position="56"/>
    </location>
</feature>
<feature type="compositionally biased region" description="Low complexity" evidence="1">
    <location>
        <begin position="22"/>
        <end position="31"/>
    </location>
</feature>
<evidence type="ECO:0000256" key="1">
    <source>
        <dbReference type="SAM" id="MobiDB-lite"/>
    </source>
</evidence>
<dbReference type="KEGG" id="rpc:RPC_2112"/>
<feature type="transmembrane region" description="Helical" evidence="2">
    <location>
        <begin position="66"/>
        <end position="87"/>
    </location>
</feature>
<reference evidence="3" key="1">
    <citation type="submission" date="2006-03" db="EMBL/GenBank/DDBJ databases">
        <title>Complete sequence of Rhodopseudomonas palustris BisB18.</title>
        <authorList>
            <consortium name="US DOE Joint Genome Institute"/>
            <person name="Copeland A."/>
            <person name="Lucas S."/>
            <person name="Lapidus A."/>
            <person name="Barry K."/>
            <person name="Detter J.C."/>
            <person name="Glavina del Rio T."/>
            <person name="Hammon N."/>
            <person name="Israni S."/>
            <person name="Dalin E."/>
            <person name="Tice H."/>
            <person name="Pitluck S."/>
            <person name="Chain P."/>
            <person name="Malfatti S."/>
            <person name="Shin M."/>
            <person name="Vergez L."/>
            <person name="Schmutz J."/>
            <person name="Larimer F."/>
            <person name="Land M."/>
            <person name="Hauser L."/>
            <person name="Pelletier D.A."/>
            <person name="Kyrpides N."/>
            <person name="Anderson I."/>
            <person name="Oda Y."/>
            <person name="Harwood C.S."/>
            <person name="Richardson P."/>
        </authorList>
    </citation>
    <scope>NUCLEOTIDE SEQUENCE [LARGE SCALE GENOMIC DNA]</scope>
    <source>
        <strain evidence="3">BisB18</strain>
    </source>
</reference>
<dbReference type="RefSeq" id="WP_011472565.1">
    <property type="nucleotide sequence ID" value="NC_007925.1"/>
</dbReference>
<dbReference type="eggNOG" id="ENOG5030X8R">
    <property type="taxonomic scope" value="Bacteria"/>
</dbReference>
<dbReference type="STRING" id="316056.RPC_2112"/>
<dbReference type="OrthoDB" id="8254787at2"/>
<evidence type="ECO:0000313" key="3">
    <source>
        <dbReference type="EMBL" id="ABD87666.1"/>
    </source>
</evidence>
<name>Q216M0_RHOPB</name>
<sequence length="114" mass="12367">MKAQRPIIADDDHRVLQFRPRAAAALPPDQHAAPRRKGTAPTPSAADSAQHQPSAHQSDEFRHRMLANLAAFGFTIALTAIGIWLAVNIADLRKTQDCALMGRRDCAHIASPQG</sequence>
<dbReference type="AlphaFoldDB" id="Q216M0"/>
<accession>Q216M0</accession>
<organism evidence="3">
    <name type="scientific">Rhodopseudomonas palustris (strain BisB18)</name>
    <dbReference type="NCBI Taxonomy" id="316056"/>
    <lineage>
        <taxon>Bacteria</taxon>
        <taxon>Pseudomonadati</taxon>
        <taxon>Pseudomonadota</taxon>
        <taxon>Alphaproteobacteria</taxon>
        <taxon>Hyphomicrobiales</taxon>
        <taxon>Nitrobacteraceae</taxon>
        <taxon>Rhodopseudomonas</taxon>
    </lineage>
</organism>
<keyword evidence="2" id="KW-1133">Transmembrane helix</keyword>
<protein>
    <submittedName>
        <fullName evidence="3">Uncharacterized protein</fullName>
    </submittedName>
</protein>
<dbReference type="EMBL" id="CP000301">
    <property type="protein sequence ID" value="ABD87666.1"/>
    <property type="molecule type" value="Genomic_DNA"/>
</dbReference>
<feature type="region of interest" description="Disordered" evidence="1">
    <location>
        <begin position="22"/>
        <end position="59"/>
    </location>
</feature>
<proteinExistence type="predicted"/>
<keyword evidence="2" id="KW-0472">Membrane</keyword>
<dbReference type="HOGENOM" id="CLU_147208_0_0_5"/>
<gene>
    <name evidence="3" type="ordered locus">RPC_2112</name>
</gene>